<reference evidence="1 2" key="1">
    <citation type="journal article" date="2016" name="Nat. Commun.">
        <title>Thousands of microbial genomes shed light on interconnected biogeochemical processes in an aquifer system.</title>
        <authorList>
            <person name="Anantharaman K."/>
            <person name="Brown C.T."/>
            <person name="Hug L.A."/>
            <person name="Sharon I."/>
            <person name="Castelle C.J."/>
            <person name="Probst A.J."/>
            <person name="Thomas B.C."/>
            <person name="Singh A."/>
            <person name="Wilkins M.J."/>
            <person name="Karaoz U."/>
            <person name="Brodie E.L."/>
            <person name="Williams K.H."/>
            <person name="Hubbard S.S."/>
            <person name="Banfield J.F."/>
        </authorList>
    </citation>
    <scope>NUCLEOTIDE SEQUENCE [LARGE SCALE GENOMIC DNA]</scope>
</reference>
<dbReference type="Proteomes" id="UP000176493">
    <property type="component" value="Unassembled WGS sequence"/>
</dbReference>
<evidence type="ECO:0000313" key="2">
    <source>
        <dbReference type="Proteomes" id="UP000176493"/>
    </source>
</evidence>
<organism evidence="1 2">
    <name type="scientific">Candidatus Taylorbacteria bacterium RIFCSPHIGHO2_02_49_25</name>
    <dbReference type="NCBI Taxonomy" id="1802305"/>
    <lineage>
        <taxon>Bacteria</taxon>
        <taxon>Candidatus Tayloriibacteriota</taxon>
    </lineage>
</organism>
<evidence type="ECO:0008006" key="3">
    <source>
        <dbReference type="Google" id="ProtNLM"/>
    </source>
</evidence>
<proteinExistence type="predicted"/>
<dbReference type="AlphaFoldDB" id="A0A1G2MG83"/>
<protein>
    <recommendedName>
        <fullName evidence="3">30S ribosomal protein S21</fullName>
    </recommendedName>
</protein>
<gene>
    <name evidence="1" type="ORF">A2W52_03460</name>
</gene>
<sequence length="65" mass="7721">MLRRFSKRVQGSGVLSKVRSVRYKTRVQSVLKRKLSTLKLLKKQAKRLYLAKLGKLPPEEKKRRR</sequence>
<evidence type="ECO:0000313" key="1">
    <source>
        <dbReference type="EMBL" id="OHA22925.1"/>
    </source>
</evidence>
<name>A0A1G2MG83_9BACT</name>
<dbReference type="EMBL" id="MHRJ01000018">
    <property type="protein sequence ID" value="OHA22925.1"/>
    <property type="molecule type" value="Genomic_DNA"/>
</dbReference>
<comment type="caution">
    <text evidence="1">The sequence shown here is derived from an EMBL/GenBank/DDBJ whole genome shotgun (WGS) entry which is preliminary data.</text>
</comment>
<accession>A0A1G2MG83</accession>